<gene>
    <name evidence="6" type="ORF">GBAR_LOCUS2051</name>
</gene>
<dbReference type="InterPro" id="IPR050129">
    <property type="entry name" value="Zn_alcohol_dh"/>
</dbReference>
<reference evidence="6" key="1">
    <citation type="submission" date="2023-03" db="EMBL/GenBank/DDBJ databases">
        <authorList>
            <person name="Steffen K."/>
            <person name="Cardenas P."/>
        </authorList>
    </citation>
    <scope>NUCLEOTIDE SEQUENCE</scope>
</reference>
<dbReference type="CDD" id="cd08239">
    <property type="entry name" value="THR_DH_like"/>
    <property type="match status" value="1"/>
</dbReference>
<dbReference type="Pfam" id="PF00107">
    <property type="entry name" value="ADH_zinc_N"/>
    <property type="match status" value="1"/>
</dbReference>
<dbReference type="GO" id="GO:0008270">
    <property type="term" value="F:zinc ion binding"/>
    <property type="evidence" value="ECO:0007669"/>
    <property type="project" value="InterPro"/>
</dbReference>
<dbReference type="PANTHER" id="PTHR43401">
    <property type="entry name" value="L-THREONINE 3-DEHYDROGENASE"/>
    <property type="match status" value="1"/>
</dbReference>
<dbReference type="Proteomes" id="UP001174909">
    <property type="component" value="Unassembled WGS sequence"/>
</dbReference>
<proteinExistence type="inferred from homology"/>
<evidence type="ECO:0000256" key="3">
    <source>
        <dbReference type="ARBA" id="ARBA00023002"/>
    </source>
</evidence>
<dbReference type="InterPro" id="IPR013154">
    <property type="entry name" value="ADH-like_N"/>
</dbReference>
<evidence type="ECO:0000259" key="5">
    <source>
        <dbReference type="SMART" id="SM00829"/>
    </source>
</evidence>
<accession>A0AA35W668</accession>
<evidence type="ECO:0000256" key="2">
    <source>
        <dbReference type="ARBA" id="ARBA00022833"/>
    </source>
</evidence>
<feature type="domain" description="Enoyl reductase (ER)" evidence="5">
    <location>
        <begin position="8"/>
        <end position="339"/>
    </location>
</feature>
<keyword evidence="7" id="KW-1185">Reference proteome</keyword>
<dbReference type="InterPro" id="IPR002328">
    <property type="entry name" value="ADH_Zn_CS"/>
</dbReference>
<dbReference type="InterPro" id="IPR011032">
    <property type="entry name" value="GroES-like_sf"/>
</dbReference>
<dbReference type="SUPFAM" id="SSF50129">
    <property type="entry name" value="GroES-like"/>
    <property type="match status" value="1"/>
</dbReference>
<dbReference type="SMART" id="SM00829">
    <property type="entry name" value="PKS_ER"/>
    <property type="match status" value="1"/>
</dbReference>
<comment type="cofactor">
    <cofactor evidence="4">
        <name>Zn(2+)</name>
        <dbReference type="ChEBI" id="CHEBI:29105"/>
    </cofactor>
</comment>
<evidence type="ECO:0000256" key="1">
    <source>
        <dbReference type="ARBA" id="ARBA00022723"/>
    </source>
</evidence>
<keyword evidence="1 4" id="KW-0479">Metal-binding</keyword>
<dbReference type="Gene3D" id="3.40.50.720">
    <property type="entry name" value="NAD(P)-binding Rossmann-like Domain"/>
    <property type="match status" value="1"/>
</dbReference>
<dbReference type="PROSITE" id="PS00059">
    <property type="entry name" value="ADH_ZINC"/>
    <property type="match status" value="1"/>
</dbReference>
<comment type="similarity">
    <text evidence="4">Belongs to the zinc-containing alcohol dehydrogenase family.</text>
</comment>
<dbReference type="InterPro" id="IPR013149">
    <property type="entry name" value="ADH-like_C"/>
</dbReference>
<organism evidence="6 7">
    <name type="scientific">Geodia barretti</name>
    <name type="common">Barrett's horny sponge</name>
    <dbReference type="NCBI Taxonomy" id="519541"/>
    <lineage>
        <taxon>Eukaryota</taxon>
        <taxon>Metazoa</taxon>
        <taxon>Porifera</taxon>
        <taxon>Demospongiae</taxon>
        <taxon>Heteroscleromorpha</taxon>
        <taxon>Tetractinellida</taxon>
        <taxon>Astrophorina</taxon>
        <taxon>Geodiidae</taxon>
        <taxon>Geodia</taxon>
    </lineage>
</organism>
<dbReference type="PANTHER" id="PTHR43401:SF5">
    <property type="entry name" value="ALCOHOL DEHYDROGENASE-RELATED"/>
    <property type="match status" value="1"/>
</dbReference>
<dbReference type="Pfam" id="PF08240">
    <property type="entry name" value="ADH_N"/>
    <property type="match status" value="1"/>
</dbReference>
<keyword evidence="2 4" id="KW-0862">Zinc</keyword>
<dbReference type="Gene3D" id="3.90.180.10">
    <property type="entry name" value="Medium-chain alcohol dehydrogenases, catalytic domain"/>
    <property type="match status" value="1"/>
</dbReference>
<dbReference type="SUPFAM" id="SSF51735">
    <property type="entry name" value="NAD(P)-binding Rossmann-fold domains"/>
    <property type="match status" value="1"/>
</dbReference>
<sequence>MRGVVFTGDKEVEIRTLPDPHPGAGEVVIQMKASGLCGSDLRHYRAPKAERGDPTNLKVAGHEPCGVIAEIGAGVTELAVGDRVMMHHYTGCRACTMCRIGYTQMCLHGSVVYGTGANGGHEDYLICPAYTCVKMPDGLDFDEGSACACGTGTAFWALKRLNLSGDDTLAIFGQGPVGASGTMFAKAMGARVIAVDVDTERLELARSLGADVCIDAGTQNPVEAIRELTHGEGSPATLDCTGRPEARINAVDSAMLWGRVCFVGEGNTTTFDVSPQIIHKQLTIVGSWTFSLNGLAEVARFVVDRKVPLKDLFTHRFTLDEADAAYKLFEAGGTGKVCFTWA</sequence>
<dbReference type="GO" id="GO:0016491">
    <property type="term" value="F:oxidoreductase activity"/>
    <property type="evidence" value="ECO:0007669"/>
    <property type="project" value="UniProtKB-KW"/>
</dbReference>
<evidence type="ECO:0000256" key="4">
    <source>
        <dbReference type="RuleBase" id="RU361277"/>
    </source>
</evidence>
<comment type="caution">
    <text evidence="6">The sequence shown here is derived from an EMBL/GenBank/DDBJ whole genome shotgun (WGS) entry which is preliminary data.</text>
</comment>
<keyword evidence="3" id="KW-0560">Oxidoreductase</keyword>
<name>A0AA35W668_GEOBA</name>
<dbReference type="InterPro" id="IPR020843">
    <property type="entry name" value="ER"/>
</dbReference>
<dbReference type="EMBL" id="CASHTH010000293">
    <property type="protein sequence ID" value="CAI7997093.1"/>
    <property type="molecule type" value="Genomic_DNA"/>
</dbReference>
<dbReference type="AlphaFoldDB" id="A0AA35W668"/>
<evidence type="ECO:0000313" key="6">
    <source>
        <dbReference type="EMBL" id="CAI7997093.1"/>
    </source>
</evidence>
<evidence type="ECO:0000313" key="7">
    <source>
        <dbReference type="Proteomes" id="UP001174909"/>
    </source>
</evidence>
<dbReference type="InterPro" id="IPR036291">
    <property type="entry name" value="NAD(P)-bd_dom_sf"/>
</dbReference>
<protein>
    <submittedName>
        <fullName evidence="6">Uncharacterized zinc-type alcohol dehydrogenase-like protein YphC</fullName>
    </submittedName>
</protein>